<evidence type="ECO:0000313" key="10">
    <source>
        <dbReference type="Proteomes" id="UP000215185"/>
    </source>
</evidence>
<feature type="transmembrane region" description="Helical" evidence="7">
    <location>
        <begin position="203"/>
        <end position="223"/>
    </location>
</feature>
<evidence type="ECO:0000256" key="4">
    <source>
        <dbReference type="ARBA" id="ARBA00022692"/>
    </source>
</evidence>
<dbReference type="InterPro" id="IPR051788">
    <property type="entry name" value="MFS_Transporter"/>
</dbReference>
<dbReference type="PANTHER" id="PTHR23514">
    <property type="entry name" value="BYPASS OF STOP CODON PROTEIN 6"/>
    <property type="match status" value="1"/>
</dbReference>
<feature type="transmembrane region" description="Helical" evidence="7">
    <location>
        <begin position="271"/>
        <end position="288"/>
    </location>
</feature>
<dbReference type="InterPro" id="IPR020846">
    <property type="entry name" value="MFS_dom"/>
</dbReference>
<dbReference type="EMBL" id="LT906439">
    <property type="protein sequence ID" value="SNU89503.1"/>
    <property type="molecule type" value="Genomic_DNA"/>
</dbReference>
<evidence type="ECO:0000313" key="9">
    <source>
        <dbReference type="EMBL" id="SNU89503.1"/>
    </source>
</evidence>
<keyword evidence="4 7" id="KW-0812">Transmembrane</keyword>
<dbReference type="STRING" id="1123308.GCA_000380085_00793"/>
<evidence type="ECO:0000256" key="2">
    <source>
        <dbReference type="ARBA" id="ARBA00008335"/>
    </source>
</evidence>
<feature type="transmembrane region" description="Helical" evidence="7">
    <location>
        <begin position="325"/>
        <end position="347"/>
    </location>
</feature>
<dbReference type="GO" id="GO:0005886">
    <property type="term" value="C:plasma membrane"/>
    <property type="evidence" value="ECO:0007669"/>
    <property type="project" value="UniProtKB-SubCell"/>
</dbReference>
<name>A0A239SY43_9STRE</name>
<dbReference type="Pfam" id="PF07690">
    <property type="entry name" value="MFS_1"/>
    <property type="match status" value="1"/>
</dbReference>
<comment type="subcellular location">
    <subcellularLocation>
        <location evidence="1">Cell membrane</location>
        <topology evidence="1">Multi-pass membrane protein</topology>
    </subcellularLocation>
</comment>
<comment type="similarity">
    <text evidence="2">Belongs to the major facilitator superfamily.</text>
</comment>
<dbReference type="InterPro" id="IPR036259">
    <property type="entry name" value="MFS_trans_sf"/>
</dbReference>
<dbReference type="RefSeq" id="WP_018373361.1">
    <property type="nucleotide sequence ID" value="NZ_LT906439.1"/>
</dbReference>
<dbReference type="Proteomes" id="UP000215185">
    <property type="component" value="Chromosome 1"/>
</dbReference>
<evidence type="ECO:0000256" key="7">
    <source>
        <dbReference type="SAM" id="Phobius"/>
    </source>
</evidence>
<dbReference type="SUPFAM" id="SSF103473">
    <property type="entry name" value="MFS general substrate transporter"/>
    <property type="match status" value="1"/>
</dbReference>
<evidence type="ECO:0000256" key="1">
    <source>
        <dbReference type="ARBA" id="ARBA00004651"/>
    </source>
</evidence>
<organism evidence="9 10">
    <name type="scientific">Streptococcus merionis</name>
    <dbReference type="NCBI Taxonomy" id="400065"/>
    <lineage>
        <taxon>Bacteria</taxon>
        <taxon>Bacillati</taxon>
        <taxon>Bacillota</taxon>
        <taxon>Bacilli</taxon>
        <taxon>Lactobacillales</taxon>
        <taxon>Streptococcaceae</taxon>
        <taxon>Streptococcus</taxon>
    </lineage>
</organism>
<protein>
    <submittedName>
        <fullName evidence="9">Major facilitator superfamily permease</fullName>
    </submittedName>
</protein>
<dbReference type="AlphaFoldDB" id="A0A239SY43"/>
<keyword evidence="3" id="KW-0813">Transport</keyword>
<feature type="transmembrane region" description="Helical" evidence="7">
    <location>
        <begin position="294"/>
        <end position="313"/>
    </location>
</feature>
<feature type="transmembrane region" description="Helical" evidence="7">
    <location>
        <begin position="359"/>
        <end position="378"/>
    </location>
</feature>
<dbReference type="InterPro" id="IPR011701">
    <property type="entry name" value="MFS"/>
</dbReference>
<dbReference type="GO" id="GO:0022857">
    <property type="term" value="F:transmembrane transporter activity"/>
    <property type="evidence" value="ECO:0007669"/>
    <property type="project" value="InterPro"/>
</dbReference>
<feature type="transmembrane region" description="Helical" evidence="7">
    <location>
        <begin position="165"/>
        <end position="182"/>
    </location>
</feature>
<dbReference type="KEGG" id="smen:SAMEA4412692_1524"/>
<keyword evidence="10" id="KW-1185">Reference proteome</keyword>
<keyword evidence="5 7" id="KW-1133">Transmembrane helix</keyword>
<evidence type="ECO:0000256" key="6">
    <source>
        <dbReference type="ARBA" id="ARBA00023136"/>
    </source>
</evidence>
<keyword evidence="6 7" id="KW-0472">Membrane</keyword>
<dbReference type="PROSITE" id="PS50850">
    <property type="entry name" value="MFS"/>
    <property type="match status" value="1"/>
</dbReference>
<evidence type="ECO:0000256" key="5">
    <source>
        <dbReference type="ARBA" id="ARBA00022989"/>
    </source>
</evidence>
<evidence type="ECO:0000259" key="8">
    <source>
        <dbReference type="PROSITE" id="PS50850"/>
    </source>
</evidence>
<accession>A0A239SY43</accession>
<feature type="domain" description="Major facilitator superfamily (MFS) profile" evidence="8">
    <location>
        <begin position="1"/>
        <end position="384"/>
    </location>
</feature>
<feature type="transmembrane region" description="Helical" evidence="7">
    <location>
        <begin position="243"/>
        <end position="264"/>
    </location>
</feature>
<dbReference type="OrthoDB" id="1650550at2"/>
<proteinExistence type="inferred from homology"/>
<feature type="transmembrane region" description="Helical" evidence="7">
    <location>
        <begin position="141"/>
        <end position="159"/>
    </location>
</feature>
<dbReference type="eggNOG" id="COG2807">
    <property type="taxonomic scope" value="Bacteria"/>
</dbReference>
<gene>
    <name evidence="9" type="ORF">SAMEA4412692_01524</name>
</gene>
<feature type="transmembrane region" description="Helical" evidence="7">
    <location>
        <begin position="74"/>
        <end position="91"/>
    </location>
</feature>
<feature type="transmembrane region" description="Helical" evidence="7">
    <location>
        <begin position="46"/>
        <end position="65"/>
    </location>
</feature>
<evidence type="ECO:0000256" key="3">
    <source>
        <dbReference type="ARBA" id="ARBA00022448"/>
    </source>
</evidence>
<reference evidence="9 10" key="1">
    <citation type="submission" date="2017-06" db="EMBL/GenBank/DDBJ databases">
        <authorList>
            <consortium name="Pathogen Informatics"/>
        </authorList>
    </citation>
    <scope>NUCLEOTIDE SEQUENCE [LARGE SCALE GENOMIC DNA]</scope>
    <source>
        <strain evidence="9 10">NCTC13788</strain>
    </source>
</reference>
<dbReference type="PANTHER" id="PTHR23514:SF3">
    <property type="entry name" value="BYPASS OF STOP CODON PROTEIN 6"/>
    <property type="match status" value="1"/>
</dbReference>
<dbReference type="Gene3D" id="1.20.1250.20">
    <property type="entry name" value="MFS general substrate transporter like domains"/>
    <property type="match status" value="2"/>
</dbReference>
<feature type="transmembrane region" description="Helical" evidence="7">
    <location>
        <begin position="97"/>
        <end position="120"/>
    </location>
</feature>
<sequence length="385" mass="41092">MQRLLEKISILSLSLMLVSTFAVSPAIPAMISHFGHTGYQPQQVEFLITVTSFAIMASLFLNPLYMRVLTERQIISLGLILVAIGGGLPLLTQLYPVIFAGRILLGIGLGMINARAINIVSTHYVGKERLQMMGWRGSMEVLGSASLTALVGGLLAFGWHKVFAIYPLALIILVLYLLYVPQDSPSKVAEASLPKGNLSAEQWRQALGLAFIAFFVINVNSALTLKIPTIVQVSGLGTAQQASLILSAMMLMGILAGIAFGSLIGQLKDRLLGLSVLIFSTCILLTSLSTSLVLLSLSAVISGFFYSIILTVVFNKASEKTPKHLLNTVMTVVLVGCNLGGATSSLVPPILEKLNQHSSGAFGIYAILGILLGGVLLLKSKERRG</sequence>